<organism evidence="2 3">
    <name type="scientific">Leptomonas seymouri</name>
    <dbReference type="NCBI Taxonomy" id="5684"/>
    <lineage>
        <taxon>Eukaryota</taxon>
        <taxon>Discoba</taxon>
        <taxon>Euglenozoa</taxon>
        <taxon>Kinetoplastea</taxon>
        <taxon>Metakinetoplastina</taxon>
        <taxon>Trypanosomatida</taxon>
        <taxon>Trypanosomatidae</taxon>
        <taxon>Leishmaniinae</taxon>
        <taxon>Leptomonas</taxon>
    </lineage>
</organism>
<dbReference type="PANTHER" id="PTHR11937">
    <property type="entry name" value="ACTIN"/>
    <property type="match status" value="1"/>
</dbReference>
<dbReference type="Gene3D" id="3.30.420.40">
    <property type="match status" value="2"/>
</dbReference>
<keyword evidence="3" id="KW-1185">Reference proteome</keyword>
<dbReference type="EMBL" id="LJSK01000091">
    <property type="protein sequence ID" value="KPI87369.1"/>
    <property type="molecule type" value="Genomic_DNA"/>
</dbReference>
<evidence type="ECO:0000313" key="3">
    <source>
        <dbReference type="Proteomes" id="UP000038009"/>
    </source>
</evidence>
<evidence type="ECO:0000313" key="2">
    <source>
        <dbReference type="EMBL" id="KPI87369.1"/>
    </source>
</evidence>
<proteinExistence type="inferred from homology"/>
<accession>A0A0N0P696</accession>
<dbReference type="InterPro" id="IPR004000">
    <property type="entry name" value="Actin"/>
</dbReference>
<comment type="caution">
    <text evidence="2">The sequence shown here is derived from an EMBL/GenBank/DDBJ whole genome shotgun (WGS) entry which is preliminary data.</text>
</comment>
<dbReference type="PRINTS" id="PR00190">
    <property type="entry name" value="ACTIN"/>
</dbReference>
<protein>
    <submittedName>
        <fullName evidence="2">Putative actin-like protein</fullName>
    </submittedName>
</protein>
<comment type="similarity">
    <text evidence="1">Belongs to the actin family.</text>
</comment>
<dbReference type="Pfam" id="PF00022">
    <property type="entry name" value="Actin"/>
    <property type="match status" value="1"/>
</dbReference>
<dbReference type="SMART" id="SM00268">
    <property type="entry name" value="ACTIN"/>
    <property type="match status" value="1"/>
</dbReference>
<dbReference type="AlphaFoldDB" id="A0A0N0P696"/>
<dbReference type="OMA" id="IWGCSSV"/>
<gene>
    <name evidence="2" type="ORF">ABL78_3557</name>
</gene>
<dbReference type="OrthoDB" id="5132116at2759"/>
<evidence type="ECO:0000256" key="1">
    <source>
        <dbReference type="RuleBase" id="RU000487"/>
    </source>
</evidence>
<dbReference type="SUPFAM" id="SSF53067">
    <property type="entry name" value="Actin-like ATPase domain"/>
    <property type="match status" value="2"/>
</dbReference>
<dbReference type="Gene3D" id="3.90.640.10">
    <property type="entry name" value="Actin, Chain A, domain 4"/>
    <property type="match status" value="1"/>
</dbReference>
<sequence>MSSSSAAVQSVVVDVGSRNTRVGFSGEESPRTELRSCVGLPHDKRPRPTLLQHRLDIVTGDEAYEDSGLLTLSWPIKGGHVYDFEVLEKLLFGAFVDQARVSPDTNPFLFLESADISRRDRERLCELLFESFDIPMVGLLTNTAATLYSAGRTSGLAVDSGAGRTCVAAVVEGYTLAHTIRLSRIAGDVLTDELFAALRADGYPLSTSADRDLVEAAKEALGRVSADVKAEAAQTEEDNFATPDAEDGYVLPDQQRLFLLNHTYMVPEALFDSRLLKYTTDEASTSAQPSTPTGYTRSNPNSEKVLLGWVDMLRDAAGAAPRYVERALYENVVLGGGNTLFRGIEQRVQREIAAIAPRGVQASCVAFAERGMAAWIGASIWGCSSVFPSTCLSKAAYHEQGCGAVHLHTQ</sequence>
<dbReference type="Proteomes" id="UP000038009">
    <property type="component" value="Unassembled WGS sequence"/>
</dbReference>
<dbReference type="InterPro" id="IPR043129">
    <property type="entry name" value="ATPase_NBD"/>
</dbReference>
<dbReference type="VEuPathDB" id="TriTrypDB:Lsey_0091_0230"/>
<name>A0A0N0P696_LEPSE</name>
<reference evidence="2 3" key="1">
    <citation type="journal article" date="2015" name="PLoS Pathog.">
        <title>Leptomonas seymouri: Adaptations to the Dixenous Life Cycle Analyzed by Genome Sequencing, Transcriptome Profiling and Co-infection with Leishmania donovani.</title>
        <authorList>
            <person name="Kraeva N."/>
            <person name="Butenko A."/>
            <person name="Hlavacova J."/>
            <person name="Kostygov A."/>
            <person name="Myskova J."/>
            <person name="Grybchuk D."/>
            <person name="Lestinova T."/>
            <person name="Votypka J."/>
            <person name="Volf P."/>
            <person name="Opperdoes F."/>
            <person name="Flegontov P."/>
            <person name="Lukes J."/>
            <person name="Yurchenko V."/>
        </authorList>
    </citation>
    <scope>NUCLEOTIDE SEQUENCE [LARGE SCALE GENOMIC DNA]</scope>
    <source>
        <strain evidence="2 3">ATCC 30220</strain>
    </source>
</reference>